<keyword evidence="1" id="KW-1133">Transmembrane helix</keyword>
<geneLocation type="mitochondrion" evidence="2"/>
<dbReference type="EMBL" id="MG923512">
    <property type="protein sequence ID" value="AZL93460.1"/>
    <property type="molecule type" value="Genomic_DNA"/>
</dbReference>
<reference evidence="2" key="1">
    <citation type="journal article" date="2018" name="Mol. Phylogenet. Evol.">
        <title>Mitochondrial phylogenomics of the Hymenoptera.</title>
        <authorList>
            <person name="Tang P."/>
            <person name="Zhu J.C."/>
            <person name="Zheng B.Y."/>
            <person name="Wei S.J."/>
            <person name="Sharkey M."/>
            <person name="Chen X.X."/>
            <person name="Vogler A.P."/>
        </authorList>
    </citation>
    <scope>NUCLEOTIDE SEQUENCE</scope>
</reference>
<sequence length="94" mass="11129">MIKVCLLFMMINFVMLILFMVSSIYLIMLIYLEFVMLVNLFILYKFLGYLNLEMSFIIYFLILMVSEAVVGLTLLVLMIRMVGSDSILFFNLKW</sequence>
<accession>A0A3S8V1A7</accession>
<proteinExistence type="predicted"/>
<protein>
    <submittedName>
        <fullName evidence="2">NADH dehydrogenase subunit 4L</fullName>
    </submittedName>
</protein>
<keyword evidence="2" id="KW-0496">Mitochondrion</keyword>
<gene>
    <name evidence="2" type="primary">nad4l</name>
</gene>
<feature type="transmembrane region" description="Helical" evidence="1">
    <location>
        <begin position="56"/>
        <end position="79"/>
    </location>
</feature>
<evidence type="ECO:0000256" key="1">
    <source>
        <dbReference type="SAM" id="Phobius"/>
    </source>
</evidence>
<feature type="transmembrane region" description="Helical" evidence="1">
    <location>
        <begin position="6"/>
        <end position="27"/>
    </location>
</feature>
<dbReference type="Gene3D" id="1.10.287.3510">
    <property type="match status" value="1"/>
</dbReference>
<keyword evidence="1" id="KW-0472">Membrane</keyword>
<name>A0A3S8V1A7_9HYME</name>
<evidence type="ECO:0000313" key="2">
    <source>
        <dbReference type="EMBL" id="AZL93460.1"/>
    </source>
</evidence>
<organism evidence="2">
    <name type="scientific">Prosevania sp. ZJUH_2016031</name>
    <dbReference type="NCBI Taxonomy" id="2491170"/>
    <lineage>
        <taxon>Eukaryota</taxon>
        <taxon>Metazoa</taxon>
        <taxon>Ecdysozoa</taxon>
        <taxon>Arthropoda</taxon>
        <taxon>Hexapoda</taxon>
        <taxon>Insecta</taxon>
        <taxon>Pterygota</taxon>
        <taxon>Neoptera</taxon>
        <taxon>Endopterygota</taxon>
        <taxon>Hymenoptera</taxon>
        <taxon>Apocrita</taxon>
        <taxon>Evanioidea</taxon>
        <taxon>Evaniidae</taxon>
        <taxon>Prosevania</taxon>
    </lineage>
</organism>
<keyword evidence="1" id="KW-0812">Transmembrane</keyword>
<dbReference type="AlphaFoldDB" id="A0A3S8V1A7"/>